<dbReference type="RefSeq" id="WP_159433909.1">
    <property type="nucleotide sequence ID" value="NZ_FNIB01000021.1"/>
</dbReference>
<accession>A0A5E9G3E8</accession>
<name>A0A5E9G3E8_9MICO</name>
<protein>
    <submittedName>
        <fullName evidence="1">Death on curing protein</fullName>
    </submittedName>
</protein>
<dbReference type="EMBL" id="FNIB01000021">
    <property type="protein sequence ID" value="SDO51594.1"/>
    <property type="molecule type" value="Genomic_DNA"/>
</dbReference>
<dbReference type="AlphaFoldDB" id="A0A5E9G3E8"/>
<sequence length="51" mass="5654">MKTLIAFLGMNGSRLTLSNHEAYEFIMGVASGRLDDVPEIAERIDLGSEER</sequence>
<gene>
    <name evidence="1" type="ORF">SAMN05216368_1217</name>
</gene>
<evidence type="ECO:0000313" key="1">
    <source>
        <dbReference type="EMBL" id="SDO51594.1"/>
    </source>
</evidence>
<organism evidence="1 2">
    <name type="scientific">Cryobacterium flavum</name>
    <dbReference type="NCBI Taxonomy" id="1424659"/>
    <lineage>
        <taxon>Bacteria</taxon>
        <taxon>Bacillati</taxon>
        <taxon>Actinomycetota</taxon>
        <taxon>Actinomycetes</taxon>
        <taxon>Micrococcales</taxon>
        <taxon>Microbacteriaceae</taxon>
        <taxon>Cryobacterium</taxon>
    </lineage>
</organism>
<reference evidence="1 2" key="1">
    <citation type="submission" date="2016-10" db="EMBL/GenBank/DDBJ databases">
        <authorList>
            <person name="Varghese N."/>
            <person name="Submissions S."/>
        </authorList>
    </citation>
    <scope>NUCLEOTIDE SEQUENCE [LARGE SCALE GENOMIC DNA]</scope>
    <source>
        <strain evidence="1 2">CGMCC 1.11215</strain>
    </source>
</reference>
<dbReference type="STRING" id="1424659.SAMN05216368_1217"/>
<proteinExistence type="predicted"/>
<dbReference type="Proteomes" id="UP000199639">
    <property type="component" value="Unassembled WGS sequence"/>
</dbReference>
<evidence type="ECO:0000313" key="2">
    <source>
        <dbReference type="Proteomes" id="UP000199639"/>
    </source>
</evidence>